<evidence type="ECO:0000313" key="2">
    <source>
        <dbReference type="EMBL" id="KAH0541928.1"/>
    </source>
</evidence>
<dbReference type="AlphaFoldDB" id="A0A9P8L4L1"/>
<dbReference type="OrthoDB" id="5357075at2759"/>
<feature type="compositionally biased region" description="Low complexity" evidence="1">
    <location>
        <begin position="88"/>
        <end position="102"/>
    </location>
</feature>
<evidence type="ECO:0000256" key="1">
    <source>
        <dbReference type="SAM" id="MobiDB-lite"/>
    </source>
</evidence>
<organism evidence="2 3">
    <name type="scientific">Glutinoglossum americanum</name>
    <dbReference type="NCBI Taxonomy" id="1670608"/>
    <lineage>
        <taxon>Eukaryota</taxon>
        <taxon>Fungi</taxon>
        <taxon>Dikarya</taxon>
        <taxon>Ascomycota</taxon>
        <taxon>Pezizomycotina</taxon>
        <taxon>Geoglossomycetes</taxon>
        <taxon>Geoglossales</taxon>
        <taxon>Geoglossaceae</taxon>
        <taxon>Glutinoglossum</taxon>
    </lineage>
</organism>
<protein>
    <submittedName>
        <fullName evidence="2">Uncharacterized protein</fullName>
    </submittedName>
</protein>
<feature type="region of interest" description="Disordered" evidence="1">
    <location>
        <begin position="83"/>
        <end position="105"/>
    </location>
</feature>
<proteinExistence type="predicted"/>
<dbReference type="EMBL" id="JAGHQL010000065">
    <property type="protein sequence ID" value="KAH0541928.1"/>
    <property type="molecule type" value="Genomic_DNA"/>
</dbReference>
<gene>
    <name evidence="2" type="ORF">FGG08_003648</name>
</gene>
<reference evidence="2" key="1">
    <citation type="submission" date="2021-03" db="EMBL/GenBank/DDBJ databases">
        <title>Comparative genomics and phylogenomic investigation of the class Geoglossomycetes provide insights into ecological specialization and systematics.</title>
        <authorList>
            <person name="Melie T."/>
            <person name="Pirro S."/>
            <person name="Miller A.N."/>
            <person name="Quandt A."/>
        </authorList>
    </citation>
    <scope>NUCLEOTIDE SEQUENCE</scope>
    <source>
        <strain evidence="2">GBOQ0MN5Z8</strain>
    </source>
</reference>
<keyword evidence="3" id="KW-1185">Reference proteome</keyword>
<sequence>MVFCVLAESVLFEEQCGATSIGLSPQTQQNDMHEDLVALFSRNLTLSNQAQVIPATQADSPQPQPAIDPQAVEKPKYSISQHYHHSAHLASSAPPSTAPSPALGEQTTDVVTAEIILSRNGVDPTTLIPSQLMLFREADVSQKMRLVELWRISPPNASAHELGNWSQTNLQQGENMATVDSKGDREEQEKLGILMHEQQLDQPNNVWAEQGQSSNQSLGVVPISGGDSRDIDCGHQQDNAEPYILSGYESLAKRDYEAQAQMDTESHIVKSTYQPLGSAVGGDWTPEMQLFQENQRYTRATDPVYTGLDYWSLYHAKPLPDLPPIRSEVPDDSYLADAQLKAIMGQQRMEHQYGALEELNRFRSPVMVGADEEML</sequence>
<evidence type="ECO:0000313" key="3">
    <source>
        <dbReference type="Proteomes" id="UP000698800"/>
    </source>
</evidence>
<comment type="caution">
    <text evidence="2">The sequence shown here is derived from an EMBL/GenBank/DDBJ whole genome shotgun (WGS) entry which is preliminary data.</text>
</comment>
<dbReference type="Proteomes" id="UP000698800">
    <property type="component" value="Unassembled WGS sequence"/>
</dbReference>
<name>A0A9P8L4L1_9PEZI</name>
<accession>A0A9P8L4L1</accession>